<dbReference type="EMBL" id="FNAD01000018">
    <property type="protein sequence ID" value="SDE31445.1"/>
    <property type="molecule type" value="Genomic_DNA"/>
</dbReference>
<dbReference type="PANTHER" id="PTHR43792:SF16">
    <property type="entry name" value="N-ACETYLTRANSFERASE DOMAIN-CONTAINING PROTEIN"/>
    <property type="match status" value="1"/>
</dbReference>
<keyword evidence="2" id="KW-0808">Transferase</keyword>
<reference evidence="3" key="1">
    <citation type="submission" date="2016-10" db="EMBL/GenBank/DDBJ databases">
        <authorList>
            <person name="Varghese N."/>
            <person name="Submissions S."/>
        </authorList>
    </citation>
    <scope>NUCLEOTIDE SEQUENCE [LARGE SCALE GENOMIC DNA]</scope>
    <source>
        <strain evidence="3">CGMCC 4.3516</strain>
    </source>
</reference>
<keyword evidence="3" id="KW-1185">Reference proteome</keyword>
<evidence type="ECO:0000313" key="3">
    <source>
        <dbReference type="Proteomes" id="UP000198949"/>
    </source>
</evidence>
<dbReference type="Pfam" id="PF13302">
    <property type="entry name" value="Acetyltransf_3"/>
    <property type="match status" value="1"/>
</dbReference>
<name>A0A1G7BZ12_9ACTN</name>
<dbReference type="PANTHER" id="PTHR43792">
    <property type="entry name" value="GNAT FAMILY, PUTATIVE (AFU_ORTHOLOGUE AFUA_3G00765)-RELATED-RELATED"/>
    <property type="match status" value="1"/>
</dbReference>
<dbReference type="Proteomes" id="UP000198949">
    <property type="component" value="Unassembled WGS sequence"/>
</dbReference>
<dbReference type="InterPro" id="IPR016181">
    <property type="entry name" value="Acyl_CoA_acyltransferase"/>
</dbReference>
<dbReference type="Gene3D" id="3.40.630.30">
    <property type="match status" value="1"/>
</dbReference>
<feature type="domain" description="N-acetyltransferase" evidence="1">
    <location>
        <begin position="10"/>
        <end position="168"/>
    </location>
</feature>
<dbReference type="SUPFAM" id="SSF55729">
    <property type="entry name" value="Acyl-CoA N-acyltransferases (Nat)"/>
    <property type="match status" value="1"/>
</dbReference>
<dbReference type="STRING" id="58114.SAMN05216270_11817"/>
<dbReference type="RefSeq" id="WP_091039863.1">
    <property type="nucleotide sequence ID" value="NZ_FNAD01000018.1"/>
</dbReference>
<dbReference type="AlphaFoldDB" id="A0A1G7BZ12"/>
<dbReference type="PROSITE" id="PS51186">
    <property type="entry name" value="GNAT"/>
    <property type="match status" value="1"/>
</dbReference>
<accession>A0A1G7BZ12</accession>
<dbReference type="InterPro" id="IPR000182">
    <property type="entry name" value="GNAT_dom"/>
</dbReference>
<evidence type="ECO:0000313" key="2">
    <source>
        <dbReference type="EMBL" id="SDE31445.1"/>
    </source>
</evidence>
<sequence>MHEALTDGTVTLVPLGRADFDAHFAGEDEQLARWLSGGPSTPEGLRDYLERCERWWEAGGPFHNFGIRTGAMLTLAGTVDVQVGMPYLAPGQVNLAYGLYPQWRGRGLATRAVELACDYAAGLGCAEAVIRCAPENRRSAAVAERAGFTFSQRRSEPDGTVLDWHTRALHPAAAR</sequence>
<proteinExistence type="predicted"/>
<dbReference type="InterPro" id="IPR051531">
    <property type="entry name" value="N-acetyltransferase"/>
</dbReference>
<dbReference type="GO" id="GO:0016747">
    <property type="term" value="F:acyltransferase activity, transferring groups other than amino-acyl groups"/>
    <property type="evidence" value="ECO:0007669"/>
    <property type="project" value="InterPro"/>
</dbReference>
<evidence type="ECO:0000259" key="1">
    <source>
        <dbReference type="PROSITE" id="PS51186"/>
    </source>
</evidence>
<organism evidence="2 3">
    <name type="scientific">Glycomyces harbinensis</name>
    <dbReference type="NCBI Taxonomy" id="58114"/>
    <lineage>
        <taxon>Bacteria</taxon>
        <taxon>Bacillati</taxon>
        <taxon>Actinomycetota</taxon>
        <taxon>Actinomycetes</taxon>
        <taxon>Glycomycetales</taxon>
        <taxon>Glycomycetaceae</taxon>
        <taxon>Glycomyces</taxon>
    </lineage>
</organism>
<gene>
    <name evidence="2" type="ORF">SAMN05216270_11817</name>
</gene>
<dbReference type="OrthoDB" id="9795188at2"/>
<protein>
    <submittedName>
        <fullName evidence="2">Protein N-acetyltransferase, RimJ/RimL family</fullName>
    </submittedName>
</protein>